<dbReference type="SUPFAM" id="SSF81343">
    <property type="entry name" value="Fumarate reductase respiratory complex transmembrane subunits"/>
    <property type="match status" value="1"/>
</dbReference>
<feature type="transmembrane region" description="Helical" evidence="5">
    <location>
        <begin position="112"/>
        <end position="132"/>
    </location>
</feature>
<comment type="caution">
    <text evidence="6">The sequence shown here is derived from an EMBL/GenBank/DDBJ whole genome shotgun (WGS) entry which is preliminary data.</text>
</comment>
<dbReference type="GO" id="GO:0016020">
    <property type="term" value="C:membrane"/>
    <property type="evidence" value="ECO:0007669"/>
    <property type="project" value="InterPro"/>
</dbReference>
<evidence type="ECO:0000313" key="6">
    <source>
        <dbReference type="EMBL" id="GIG75104.1"/>
    </source>
</evidence>
<proteinExistence type="predicted"/>
<evidence type="ECO:0000313" key="7">
    <source>
        <dbReference type="Proteomes" id="UP000653674"/>
    </source>
</evidence>
<keyword evidence="3 5" id="KW-1133">Transmembrane helix</keyword>
<evidence type="ECO:0000256" key="5">
    <source>
        <dbReference type="SAM" id="Phobius"/>
    </source>
</evidence>
<organism evidence="6 7">
    <name type="scientific">Planosporangium flavigriseum</name>
    <dbReference type="NCBI Taxonomy" id="373681"/>
    <lineage>
        <taxon>Bacteria</taxon>
        <taxon>Bacillati</taxon>
        <taxon>Actinomycetota</taxon>
        <taxon>Actinomycetes</taxon>
        <taxon>Micromonosporales</taxon>
        <taxon>Micromonosporaceae</taxon>
        <taxon>Planosporangium</taxon>
    </lineage>
</organism>
<dbReference type="InterPro" id="IPR034804">
    <property type="entry name" value="SQR/QFR_C/D"/>
</dbReference>
<gene>
    <name evidence="6" type="primary">frdC</name>
    <name evidence="6" type="ORF">Pfl04_35080</name>
</gene>
<dbReference type="PIRSF" id="PIRSF000180">
    <property type="entry name" value="FrdC"/>
    <property type="match status" value="1"/>
</dbReference>
<feature type="transmembrane region" description="Helical" evidence="5">
    <location>
        <begin position="69"/>
        <end position="92"/>
    </location>
</feature>
<reference evidence="6" key="1">
    <citation type="submission" date="2021-01" db="EMBL/GenBank/DDBJ databases">
        <title>Whole genome shotgun sequence of Planosporangium flavigriseum NBRC 105377.</title>
        <authorList>
            <person name="Komaki H."/>
            <person name="Tamura T."/>
        </authorList>
    </citation>
    <scope>NUCLEOTIDE SEQUENCE</scope>
    <source>
        <strain evidence="6">NBRC 105377</strain>
    </source>
</reference>
<evidence type="ECO:0000256" key="3">
    <source>
        <dbReference type="ARBA" id="ARBA00022989"/>
    </source>
</evidence>
<keyword evidence="4 5" id="KW-0472">Membrane</keyword>
<dbReference type="Pfam" id="PF02300">
    <property type="entry name" value="Fumarate_red_C"/>
    <property type="match status" value="1"/>
</dbReference>
<dbReference type="InterPro" id="IPR003510">
    <property type="entry name" value="Fumarate_red_C"/>
</dbReference>
<protein>
    <submittedName>
        <fullName evidence="6">Fumarate reductase subunit C</fullName>
    </submittedName>
</protein>
<dbReference type="EMBL" id="BONU01000026">
    <property type="protein sequence ID" value="GIG75104.1"/>
    <property type="molecule type" value="Genomic_DNA"/>
</dbReference>
<dbReference type="AlphaFoldDB" id="A0A8J3LPF8"/>
<dbReference type="RefSeq" id="WP_168078206.1">
    <property type="nucleotide sequence ID" value="NZ_BAAAQJ010000007.1"/>
</dbReference>
<name>A0A8J3LPF8_9ACTN</name>
<accession>A0A8J3LPF8</accession>
<evidence type="ECO:0000256" key="1">
    <source>
        <dbReference type="ARBA" id="ARBA00022475"/>
    </source>
</evidence>
<evidence type="ECO:0000256" key="2">
    <source>
        <dbReference type="ARBA" id="ARBA00022692"/>
    </source>
</evidence>
<keyword evidence="7" id="KW-1185">Reference proteome</keyword>
<sequence length="133" mass="15134">MTEYTGLYQRLYRTRVPILWWLRRRSYLAFVVRELSSVFVAWAVVFLLLLAHAVASGPRQYQSFLAWSAAPWVLTVNAVALALVVYHAVTWFNVAPQALVLRVRGRRVPARVVAGLHYGLWALVSAVVAWIVI</sequence>
<dbReference type="Proteomes" id="UP000653674">
    <property type="component" value="Unassembled WGS sequence"/>
</dbReference>
<keyword evidence="2 5" id="KW-0812">Transmembrane</keyword>
<dbReference type="Gene3D" id="1.20.1300.10">
    <property type="entry name" value="Fumarate reductase/succinate dehydrogenase, transmembrane subunit"/>
    <property type="match status" value="1"/>
</dbReference>
<feature type="transmembrane region" description="Helical" evidence="5">
    <location>
        <begin position="27"/>
        <end position="49"/>
    </location>
</feature>
<keyword evidence="1" id="KW-1003">Cell membrane</keyword>
<evidence type="ECO:0000256" key="4">
    <source>
        <dbReference type="ARBA" id="ARBA00023136"/>
    </source>
</evidence>